<evidence type="ECO:0000313" key="2">
    <source>
        <dbReference type="Proteomes" id="UP001054945"/>
    </source>
</evidence>
<name>A0AAV4VD30_CAEEX</name>
<dbReference type="EMBL" id="BPLR01014236">
    <property type="protein sequence ID" value="GIY67410.1"/>
    <property type="molecule type" value="Genomic_DNA"/>
</dbReference>
<comment type="caution">
    <text evidence="1">The sequence shown here is derived from an EMBL/GenBank/DDBJ whole genome shotgun (WGS) entry which is preliminary data.</text>
</comment>
<accession>A0AAV4VD30</accession>
<sequence length="75" mass="8937">MSKWCRFNQLLCIPRAFIDLPNELHNPSRVWNLILKIYETLCRSPACGFRMDSFPVNEEGDFQFDVHLEVHRDLN</sequence>
<protein>
    <submittedName>
        <fullName evidence="1">Uncharacterized protein</fullName>
    </submittedName>
</protein>
<keyword evidence="2" id="KW-1185">Reference proteome</keyword>
<reference evidence="1 2" key="1">
    <citation type="submission" date="2021-06" db="EMBL/GenBank/DDBJ databases">
        <title>Caerostris extrusa draft genome.</title>
        <authorList>
            <person name="Kono N."/>
            <person name="Arakawa K."/>
        </authorList>
    </citation>
    <scope>NUCLEOTIDE SEQUENCE [LARGE SCALE GENOMIC DNA]</scope>
</reference>
<dbReference type="Proteomes" id="UP001054945">
    <property type="component" value="Unassembled WGS sequence"/>
</dbReference>
<evidence type="ECO:0000313" key="1">
    <source>
        <dbReference type="EMBL" id="GIY67410.1"/>
    </source>
</evidence>
<gene>
    <name evidence="1" type="ORF">CEXT_72121</name>
</gene>
<proteinExistence type="predicted"/>
<dbReference type="AlphaFoldDB" id="A0AAV4VD30"/>
<organism evidence="1 2">
    <name type="scientific">Caerostris extrusa</name>
    <name type="common">Bark spider</name>
    <name type="synonym">Caerostris bankana</name>
    <dbReference type="NCBI Taxonomy" id="172846"/>
    <lineage>
        <taxon>Eukaryota</taxon>
        <taxon>Metazoa</taxon>
        <taxon>Ecdysozoa</taxon>
        <taxon>Arthropoda</taxon>
        <taxon>Chelicerata</taxon>
        <taxon>Arachnida</taxon>
        <taxon>Araneae</taxon>
        <taxon>Araneomorphae</taxon>
        <taxon>Entelegynae</taxon>
        <taxon>Araneoidea</taxon>
        <taxon>Araneidae</taxon>
        <taxon>Caerostris</taxon>
    </lineage>
</organism>